<evidence type="ECO:0000313" key="2">
    <source>
        <dbReference type="Proteomes" id="UP000095185"/>
    </source>
</evidence>
<dbReference type="AlphaFoldDB" id="A0A1D8D7M3"/>
<protein>
    <recommendedName>
        <fullName evidence="3">Prevent-host-death protein</fullName>
    </recommendedName>
</protein>
<dbReference type="OrthoDB" id="5773047at2"/>
<dbReference type="Proteomes" id="UP000095185">
    <property type="component" value="Chromosome"/>
</dbReference>
<dbReference type="EMBL" id="CP017305">
    <property type="protein sequence ID" value="AOS84198.1"/>
    <property type="molecule type" value="Genomic_DNA"/>
</dbReference>
<accession>A0A1D8D7M3</accession>
<keyword evidence="2" id="KW-1185">Reference proteome</keyword>
<sequence length="68" mass="7947">MIKVHPQYVVDERQQRTAVLLPLAEWEQILDYLEELDDIHAYDEAKTGSQEIMPFEQAVREIDEGSES</sequence>
<dbReference type="KEGG" id="clz:BIU88_08675"/>
<name>A0A1D8D7M3_CHLLM</name>
<evidence type="ECO:0000313" key="1">
    <source>
        <dbReference type="EMBL" id="AOS84198.1"/>
    </source>
</evidence>
<organism evidence="1 2">
    <name type="scientific">Chlorobaculum limnaeum</name>
    <dbReference type="NCBI Taxonomy" id="274537"/>
    <lineage>
        <taxon>Bacteria</taxon>
        <taxon>Pseudomonadati</taxon>
        <taxon>Chlorobiota</taxon>
        <taxon>Chlorobiia</taxon>
        <taxon>Chlorobiales</taxon>
        <taxon>Chlorobiaceae</taxon>
        <taxon>Chlorobaculum</taxon>
    </lineage>
</organism>
<proteinExistence type="predicted"/>
<dbReference type="Pfam" id="PF18506">
    <property type="entry name" value="RelB-like"/>
    <property type="match status" value="1"/>
</dbReference>
<dbReference type="InterPro" id="IPR049537">
    <property type="entry name" value="RelB-like"/>
</dbReference>
<dbReference type="RefSeq" id="WP_069810393.1">
    <property type="nucleotide sequence ID" value="NZ_CP017305.1"/>
</dbReference>
<reference evidence="1" key="1">
    <citation type="submission" date="2016-09" db="EMBL/GenBank/DDBJ databases">
        <title>Genome sequence of Chlorobaculum limnaeum.</title>
        <authorList>
            <person name="Liu Z."/>
            <person name="Tank M."/>
            <person name="Bryant D.A."/>
        </authorList>
    </citation>
    <scope>NUCLEOTIDE SEQUENCE [LARGE SCALE GENOMIC DNA]</scope>
    <source>
        <strain evidence="1">DSM 1677</strain>
    </source>
</reference>
<evidence type="ECO:0008006" key="3">
    <source>
        <dbReference type="Google" id="ProtNLM"/>
    </source>
</evidence>
<gene>
    <name evidence="1" type="ORF">BIU88_08675</name>
</gene>
<dbReference type="STRING" id="274537.BIU88_08675"/>